<dbReference type="EMBL" id="AP024238">
    <property type="protein sequence ID" value="BCO26549.1"/>
    <property type="molecule type" value="Genomic_DNA"/>
</dbReference>
<organism evidence="1 2">
    <name type="scientific">Rhodoferax lithotrophicus</name>
    <dbReference type="NCBI Taxonomy" id="2798804"/>
    <lineage>
        <taxon>Bacteria</taxon>
        <taxon>Pseudomonadati</taxon>
        <taxon>Pseudomonadota</taxon>
        <taxon>Betaproteobacteria</taxon>
        <taxon>Burkholderiales</taxon>
        <taxon>Comamonadaceae</taxon>
        <taxon>Rhodoferax</taxon>
    </lineage>
</organism>
<dbReference type="Proteomes" id="UP000824366">
    <property type="component" value="Chromosome"/>
</dbReference>
<sequence length="757" mass="85363">MVANKYWQSICRALTIGFIGFFCALNAWGAEGNTGKRNCDLGSNNLFIPHQWPEQDLDLFAEGKIGILSPQYDHFYLYIAYRSLVGKTFRQSEIESLRPFDPCWDDETRGYFGYEWRNAPKMVAAWRSWGSARKLITDTSSKYQKATTGQRSALDYLDYNIPNCNPDAFSTAASTLQQRLVAYGNDIWVKQWVDGQDLVFGQCETKSDVFPNEAQRLAPSWFQKDRAYQIAAAKFYAGDYQDSVARFDAIAKDTESPWSDIAPYIAARALLRQASVGNVTNAVTQIQMFEDAQSRLIEFIKRASDVSTRRDGERLLQRIGLRIDPYGTRNAIEERLNSDILSTNLGQDVRDFDASLAYEPDVLATNPGFGAWLGAIRRGITNVLPPDFIPPMDDAWLVARLQNADTSDNNVTKLLREAAQIPRTAPAYPTARYHMIRLISNHSEAMKIASELLADSTINLTQQDKNRIAKIALPHAKSPLELAKLIHVKPVSSQFSDFSHNEIEESLPPVDQDGAKILNELMPLDTLYSVQHNPSSPQSLRKALLGVVWTRALVLKRWDILKKLEFDLMQALPKARTEIQLIASANQPAEKFGLGAVFLAKFPGLLGNISTQIYGTQEKDISELALPNMHRRHPVDWDRDNWWCSIPEGRYWSNDPIPAAPQAHPMLSVKEAKQWKQEMRTLAEIPNATDYLGSAVLEWATAHPKDNRLPEALRMIVRSARGGCISATTQGLGRRAFRHLHRHFPQSDAARTTRTHS</sequence>
<accession>A0ABN6D3H2</accession>
<evidence type="ECO:0000313" key="1">
    <source>
        <dbReference type="EMBL" id="BCO26549.1"/>
    </source>
</evidence>
<reference evidence="1 2" key="1">
    <citation type="journal article" date="2021" name="Microbiol. Spectr.">
        <title>A Single Bacterium Capable of Oxidation and Reduction of Iron at Circumneutral pH.</title>
        <authorList>
            <person name="Kato S."/>
            <person name="Ohkuma M."/>
        </authorList>
    </citation>
    <scope>NUCLEOTIDE SEQUENCE [LARGE SCALE GENOMIC DNA]</scope>
    <source>
        <strain evidence="1 2">MIZ03</strain>
    </source>
</reference>
<evidence type="ECO:0000313" key="2">
    <source>
        <dbReference type="Proteomes" id="UP000824366"/>
    </source>
</evidence>
<dbReference type="RefSeq" id="WP_223910179.1">
    <property type="nucleotide sequence ID" value="NZ_AP024238.1"/>
</dbReference>
<name>A0ABN6D3H2_9BURK</name>
<gene>
    <name evidence="1" type="ORF">MIZ03_1432</name>
</gene>
<keyword evidence="2" id="KW-1185">Reference proteome</keyword>
<evidence type="ECO:0008006" key="3">
    <source>
        <dbReference type="Google" id="ProtNLM"/>
    </source>
</evidence>
<proteinExistence type="predicted"/>
<protein>
    <recommendedName>
        <fullName evidence="3">Tetratricopeptide repeat protein</fullName>
    </recommendedName>
</protein>